<dbReference type="EMBL" id="CP053840">
    <property type="protein sequence ID" value="QKF66949.1"/>
    <property type="molecule type" value="Genomic_DNA"/>
</dbReference>
<keyword evidence="1" id="KW-0812">Transmembrane</keyword>
<keyword evidence="1" id="KW-0472">Membrane</keyword>
<gene>
    <name evidence="2" type="ORF">AVENP_1395</name>
</gene>
<dbReference type="AlphaFoldDB" id="A0AAE7BAS7"/>
<evidence type="ECO:0000313" key="2">
    <source>
        <dbReference type="EMBL" id="QKF66949.1"/>
    </source>
</evidence>
<dbReference type="RefSeq" id="WP_172664245.1">
    <property type="nucleotide sequence ID" value="NZ_CP053840.1"/>
</dbReference>
<feature type="transmembrane region" description="Helical" evidence="1">
    <location>
        <begin position="601"/>
        <end position="618"/>
    </location>
</feature>
<protein>
    <submittedName>
        <fullName evidence="2">Membrane protein</fullName>
    </submittedName>
</protein>
<dbReference type="Pfam" id="PF13576">
    <property type="entry name" value="Pentapeptide_3"/>
    <property type="match status" value="1"/>
</dbReference>
<organism evidence="2 3">
    <name type="scientific">Arcobacter venerupis</name>
    <dbReference type="NCBI Taxonomy" id="1054033"/>
    <lineage>
        <taxon>Bacteria</taxon>
        <taxon>Pseudomonadati</taxon>
        <taxon>Campylobacterota</taxon>
        <taxon>Epsilonproteobacteria</taxon>
        <taxon>Campylobacterales</taxon>
        <taxon>Arcobacteraceae</taxon>
        <taxon>Arcobacter</taxon>
    </lineage>
</organism>
<sequence>MEEEKLYECEICNKKYPKKEYLYSKYENKCILHCEKDIWFDLIDGKKDWTKSEENIKYFWSEIRKYILNTLKDEEYKVEQYYISLTNVIFPKFEELYEDTYEEGLGYWRCDDWYHNFCDEIITNSEFPSNDLKKISGFNFSNSIFLDVVDFTNYEFEGLVFNNTVFIEECKISNSKIINVSFKETIFQKATLFENSTINFFSYQKDFENCEFYKELTFDNIIFNNQHKKLDLDFKNTKFKELNISNTTFEKGLRFYKESSIKSLNIKNCKIKDLLLAAEVSIIDLDSNKKEIDRFVIKPNNLKSLTISNSLINKDFLLKDEVNNSRSNLDLIDLKESTFKGKAKIQFYNCIKDANFYNTKFEDLADFYRTKFKKVNFERTDFKNIAVFSEAEFHCDVDFKYTKFLGTSIFRDMVITGKLNLRDTIFKEDANFLDITSKSRKVYDEEKRDYFYIGELEDIKVSNRETARVIKNFFDSSNNIIEANRFYKLEMKEREDELEKSFDKGKNIFEYLIFKFHGLSSNYSQNPLLAFFWIYLFSMFYSFFEFNSKKQEYSDKFQFSYFEIIFEKISLNQDLFGFLIVIGTIFIICVIFSLITKFKEVGLCSIFLIFITILYIIYTKDYCLSIVSNSFNPFSIMTGKDSLNIITLIYKIVIAYLIYQFIISIRQNTRRK</sequence>
<evidence type="ECO:0000313" key="3">
    <source>
        <dbReference type="Proteomes" id="UP000503482"/>
    </source>
</evidence>
<dbReference type="Proteomes" id="UP000503482">
    <property type="component" value="Chromosome"/>
</dbReference>
<dbReference type="KEGG" id="avp:AVENP_1395"/>
<dbReference type="Gene3D" id="2.160.20.80">
    <property type="entry name" value="E3 ubiquitin-protein ligase SopA"/>
    <property type="match status" value="2"/>
</dbReference>
<name>A0AAE7BAS7_9BACT</name>
<feature type="transmembrane region" description="Helical" evidence="1">
    <location>
        <begin position="575"/>
        <end position="594"/>
    </location>
</feature>
<accession>A0AAE7BAS7</accession>
<keyword evidence="1" id="KW-1133">Transmembrane helix</keyword>
<dbReference type="InterPro" id="IPR001646">
    <property type="entry name" value="5peptide_repeat"/>
</dbReference>
<dbReference type="SUPFAM" id="SSF52047">
    <property type="entry name" value="RNI-like"/>
    <property type="match status" value="1"/>
</dbReference>
<evidence type="ECO:0000256" key="1">
    <source>
        <dbReference type="SAM" id="Phobius"/>
    </source>
</evidence>
<keyword evidence="3" id="KW-1185">Reference proteome</keyword>
<proteinExistence type="predicted"/>
<reference evidence="2 3" key="1">
    <citation type="submission" date="2020-05" db="EMBL/GenBank/DDBJ databases">
        <title>Complete genome sequencing of Campylobacter and Arcobacter type strains.</title>
        <authorList>
            <person name="Miller W.G."/>
            <person name="Yee E."/>
        </authorList>
    </citation>
    <scope>NUCLEOTIDE SEQUENCE [LARGE SCALE GENOMIC DNA]</scope>
    <source>
        <strain evidence="2 3">LMG 26156</strain>
    </source>
</reference>
<feature type="transmembrane region" description="Helical" evidence="1">
    <location>
        <begin position="643"/>
        <end position="662"/>
    </location>
</feature>